<dbReference type="AlphaFoldDB" id="A0AAQ1KGV2"/>
<evidence type="ECO:0000313" key="2">
    <source>
        <dbReference type="Proteomes" id="UP000183385"/>
    </source>
</evidence>
<dbReference type="EMBL" id="FOLS01000021">
    <property type="protein sequence ID" value="SFD28630.1"/>
    <property type="molecule type" value="Genomic_DNA"/>
</dbReference>
<accession>A0AAQ1KGV2</accession>
<dbReference type="Proteomes" id="UP000183385">
    <property type="component" value="Unassembled WGS sequence"/>
</dbReference>
<keyword evidence="2" id="KW-1185">Reference proteome</keyword>
<comment type="caution">
    <text evidence="1">The sequence shown here is derived from an EMBL/GenBank/DDBJ whole genome shotgun (WGS) entry which is preliminary data.</text>
</comment>
<sequence length="66" mass="7701">MQTVIYQAPNGSDGVMLVCMTLRRTMKNENLAILQCNDFYPESLQRLERIAEETDNYFDTISHDKQ</sequence>
<evidence type="ECO:0000313" key="1">
    <source>
        <dbReference type="EMBL" id="SFD28630.1"/>
    </source>
</evidence>
<proteinExistence type="predicted"/>
<name>A0AAQ1KGV2_9PSED</name>
<gene>
    <name evidence="1" type="ORF">SAMN05216577_121133</name>
</gene>
<protein>
    <submittedName>
        <fullName evidence="1">Uncharacterized protein</fullName>
    </submittedName>
</protein>
<reference evidence="1 2" key="1">
    <citation type="submission" date="2016-10" db="EMBL/GenBank/DDBJ databases">
        <authorList>
            <person name="Varghese N."/>
            <person name="Submissions S."/>
        </authorList>
    </citation>
    <scope>NUCLEOTIDE SEQUENCE [LARGE SCALE GENOMIC DNA]</scope>
    <source>
        <strain evidence="1 2">LMG 18378</strain>
    </source>
</reference>
<organism evidence="1 2">
    <name type="scientific">Pseudomonas citronellolis</name>
    <dbReference type="NCBI Taxonomy" id="53408"/>
    <lineage>
        <taxon>Bacteria</taxon>
        <taxon>Pseudomonadati</taxon>
        <taxon>Pseudomonadota</taxon>
        <taxon>Gammaproteobacteria</taxon>
        <taxon>Pseudomonadales</taxon>
        <taxon>Pseudomonadaceae</taxon>
        <taxon>Pseudomonas</taxon>
    </lineage>
</organism>